<accession>A0A016SW75</accession>
<gene>
    <name evidence="1" type="primary">Acey_s0169.g224</name>
    <name evidence="1" type="ORF">Y032_0169g224</name>
</gene>
<organism evidence="1 2">
    <name type="scientific">Ancylostoma ceylanicum</name>
    <dbReference type="NCBI Taxonomy" id="53326"/>
    <lineage>
        <taxon>Eukaryota</taxon>
        <taxon>Metazoa</taxon>
        <taxon>Ecdysozoa</taxon>
        <taxon>Nematoda</taxon>
        <taxon>Chromadorea</taxon>
        <taxon>Rhabditida</taxon>
        <taxon>Rhabditina</taxon>
        <taxon>Rhabditomorpha</taxon>
        <taxon>Strongyloidea</taxon>
        <taxon>Ancylostomatidae</taxon>
        <taxon>Ancylostomatinae</taxon>
        <taxon>Ancylostoma</taxon>
    </lineage>
</organism>
<dbReference type="AlphaFoldDB" id="A0A016SW75"/>
<protein>
    <submittedName>
        <fullName evidence="1">Uncharacterized protein</fullName>
    </submittedName>
</protein>
<dbReference type="Proteomes" id="UP000024635">
    <property type="component" value="Unassembled WGS sequence"/>
</dbReference>
<name>A0A016SW75_9BILA</name>
<proteinExistence type="predicted"/>
<evidence type="ECO:0000313" key="1">
    <source>
        <dbReference type="EMBL" id="EYB94631.1"/>
    </source>
</evidence>
<comment type="caution">
    <text evidence="1">The sequence shown here is derived from an EMBL/GenBank/DDBJ whole genome shotgun (WGS) entry which is preliminary data.</text>
</comment>
<dbReference type="EMBL" id="JARK01001505">
    <property type="protein sequence ID" value="EYB94631.1"/>
    <property type="molecule type" value="Genomic_DNA"/>
</dbReference>
<reference evidence="2" key="1">
    <citation type="journal article" date="2015" name="Nat. Genet.">
        <title>The genome and transcriptome of the zoonotic hookworm Ancylostoma ceylanicum identify infection-specific gene families.</title>
        <authorList>
            <person name="Schwarz E.M."/>
            <person name="Hu Y."/>
            <person name="Antoshechkin I."/>
            <person name="Miller M.M."/>
            <person name="Sternberg P.W."/>
            <person name="Aroian R.V."/>
        </authorList>
    </citation>
    <scope>NUCLEOTIDE SEQUENCE</scope>
    <source>
        <strain evidence="2">HY135</strain>
    </source>
</reference>
<keyword evidence="2" id="KW-1185">Reference proteome</keyword>
<sequence length="66" mass="7775">MKFPNRHANWKNAAWFALQTRLAAQPHNLIKKDILLIVKAIRRIGWKQFAKVNQIQRNGKPSRKNT</sequence>
<evidence type="ECO:0000313" key="2">
    <source>
        <dbReference type="Proteomes" id="UP000024635"/>
    </source>
</evidence>